<accession>A0A386ZL22</accession>
<dbReference type="GO" id="GO:0043565">
    <property type="term" value="F:sequence-specific DNA binding"/>
    <property type="evidence" value="ECO:0007669"/>
    <property type="project" value="InterPro"/>
</dbReference>
<evidence type="ECO:0000313" key="6">
    <source>
        <dbReference type="Proteomes" id="UP000267164"/>
    </source>
</evidence>
<keyword evidence="1" id="KW-0805">Transcription regulation</keyword>
<dbReference type="PANTHER" id="PTHR46796">
    <property type="entry name" value="HTH-TYPE TRANSCRIPTIONAL ACTIVATOR RHAS-RELATED"/>
    <property type="match status" value="1"/>
</dbReference>
<dbReference type="InterPro" id="IPR018062">
    <property type="entry name" value="HTH_AraC-typ_CS"/>
</dbReference>
<sequence length="322" mass="35203">MAELAEVRRIEIRGGEGVRAGEVFEEWEAGLSEAYVPLAVSPTGSGEFSGWITLGRYPGMELSTLGASRQRVDRTRSLIARTEDEILHTSILLSGRGRLHQDGRVADVGPGEMVFYDSTRPYHWEFDVDWTMAAVLVPLRRLRDRTGLAASEVPTATTVLRGGPAGMVTGFLRDLAELQNTRPDQAAALSGSAVDLLISAVSLTVGRPVPGEVAATLTVRQVLEFVRRHRTDPALTVDDIAAGCGVSRRTLYRVLEQFEGGPAAILRRMRIELARELLTARRDLPVIAIARACGFATERQFYRAFRLEAGMTPAAYRSRGVA</sequence>
<keyword evidence="3" id="KW-0804">Transcription</keyword>
<gene>
    <name evidence="5" type="ORF">D7D52_33875</name>
</gene>
<dbReference type="KEGG" id="nyu:D7D52_33875"/>
<dbReference type="Pfam" id="PF12833">
    <property type="entry name" value="HTH_18"/>
    <property type="match status" value="1"/>
</dbReference>
<dbReference type="OrthoDB" id="9799345at2"/>
<evidence type="ECO:0000259" key="4">
    <source>
        <dbReference type="PROSITE" id="PS01124"/>
    </source>
</evidence>
<dbReference type="SUPFAM" id="SSF46689">
    <property type="entry name" value="Homeodomain-like"/>
    <property type="match status" value="1"/>
</dbReference>
<keyword evidence="2" id="KW-0238">DNA-binding</keyword>
<keyword evidence="6" id="KW-1185">Reference proteome</keyword>
<reference evidence="5 6" key="1">
    <citation type="submission" date="2018-09" db="EMBL/GenBank/DDBJ databases">
        <title>Nocardia yunnanensis sp. nov., an actinomycete isolated from a soil sample.</title>
        <authorList>
            <person name="Zhang J."/>
        </authorList>
    </citation>
    <scope>NUCLEOTIDE SEQUENCE [LARGE SCALE GENOMIC DNA]</scope>
    <source>
        <strain evidence="5 6">CFHS0054</strain>
    </source>
</reference>
<dbReference type="PROSITE" id="PS01124">
    <property type="entry name" value="HTH_ARAC_FAMILY_2"/>
    <property type="match status" value="1"/>
</dbReference>
<dbReference type="AlphaFoldDB" id="A0A386ZL22"/>
<name>A0A386ZL22_9NOCA</name>
<dbReference type="PANTHER" id="PTHR46796:SF6">
    <property type="entry name" value="ARAC SUBFAMILY"/>
    <property type="match status" value="1"/>
</dbReference>
<dbReference type="Pfam" id="PF14525">
    <property type="entry name" value="AraC_binding_2"/>
    <property type="match status" value="1"/>
</dbReference>
<feature type="domain" description="HTH araC/xylS-type" evidence="4">
    <location>
        <begin position="220"/>
        <end position="319"/>
    </location>
</feature>
<evidence type="ECO:0000256" key="2">
    <source>
        <dbReference type="ARBA" id="ARBA00023125"/>
    </source>
</evidence>
<evidence type="ECO:0000256" key="1">
    <source>
        <dbReference type="ARBA" id="ARBA00023015"/>
    </source>
</evidence>
<dbReference type="PROSITE" id="PS00041">
    <property type="entry name" value="HTH_ARAC_FAMILY_1"/>
    <property type="match status" value="1"/>
</dbReference>
<dbReference type="InterPro" id="IPR050204">
    <property type="entry name" value="AraC_XylS_family_regulators"/>
</dbReference>
<dbReference type="InterPro" id="IPR018060">
    <property type="entry name" value="HTH_AraC"/>
</dbReference>
<evidence type="ECO:0000313" key="5">
    <source>
        <dbReference type="EMBL" id="AYF77983.1"/>
    </source>
</evidence>
<dbReference type="SMART" id="SM00342">
    <property type="entry name" value="HTH_ARAC"/>
    <property type="match status" value="1"/>
</dbReference>
<dbReference type="Proteomes" id="UP000267164">
    <property type="component" value="Chromosome"/>
</dbReference>
<proteinExistence type="predicted"/>
<dbReference type="Gene3D" id="1.10.10.60">
    <property type="entry name" value="Homeodomain-like"/>
    <property type="match status" value="1"/>
</dbReference>
<dbReference type="InterPro" id="IPR009057">
    <property type="entry name" value="Homeodomain-like_sf"/>
</dbReference>
<dbReference type="GO" id="GO:0003700">
    <property type="term" value="F:DNA-binding transcription factor activity"/>
    <property type="evidence" value="ECO:0007669"/>
    <property type="project" value="InterPro"/>
</dbReference>
<dbReference type="InterPro" id="IPR035418">
    <property type="entry name" value="AraC-bd_2"/>
</dbReference>
<protein>
    <submittedName>
        <fullName evidence="5">AraC family transcriptional regulator</fullName>
    </submittedName>
</protein>
<dbReference type="EMBL" id="CP032568">
    <property type="protein sequence ID" value="AYF77983.1"/>
    <property type="molecule type" value="Genomic_DNA"/>
</dbReference>
<organism evidence="5 6">
    <name type="scientific">Nocardia yunnanensis</name>
    <dbReference type="NCBI Taxonomy" id="2382165"/>
    <lineage>
        <taxon>Bacteria</taxon>
        <taxon>Bacillati</taxon>
        <taxon>Actinomycetota</taxon>
        <taxon>Actinomycetes</taxon>
        <taxon>Mycobacteriales</taxon>
        <taxon>Nocardiaceae</taxon>
        <taxon>Nocardia</taxon>
    </lineage>
</organism>
<evidence type="ECO:0000256" key="3">
    <source>
        <dbReference type="ARBA" id="ARBA00023163"/>
    </source>
</evidence>
<dbReference type="RefSeq" id="WP_120742988.1">
    <property type="nucleotide sequence ID" value="NZ_CP032568.1"/>
</dbReference>